<dbReference type="InterPro" id="IPR032466">
    <property type="entry name" value="Metal_Hydrolase"/>
</dbReference>
<dbReference type="SUPFAM" id="SSF51556">
    <property type="entry name" value="Metallo-dependent hydrolases"/>
    <property type="match status" value="1"/>
</dbReference>
<reference evidence="2 3" key="1">
    <citation type="submission" date="2011-10" db="EMBL/GenBank/DDBJ databases">
        <title>The Improved High-Quality Draft genome of Methanoplanus limicola DSM 2279.</title>
        <authorList>
            <consortium name="US DOE Joint Genome Institute (JGI-PGF)"/>
            <person name="Lucas S."/>
            <person name="Copeland A."/>
            <person name="Lapidus A."/>
            <person name="Glavina del Rio T."/>
            <person name="Dalin E."/>
            <person name="Tice H."/>
            <person name="Bruce D."/>
            <person name="Goodwin L."/>
            <person name="Pitluck S."/>
            <person name="Peters L."/>
            <person name="Mikhailova N."/>
            <person name="Lu M."/>
            <person name="Kyrpides N."/>
            <person name="Mavromatis K."/>
            <person name="Ivanova N."/>
            <person name="Markowitz V."/>
            <person name="Cheng J.-F."/>
            <person name="Hugenholtz P."/>
            <person name="Woyke T."/>
            <person name="Wu D."/>
            <person name="Wirth R."/>
            <person name="Brambilla E.-M."/>
            <person name="Klenk H.-P."/>
            <person name="Eisen J.A."/>
        </authorList>
    </citation>
    <scope>NUCLEOTIDE SEQUENCE [LARGE SCALE GENOMIC DNA]</scope>
    <source>
        <strain evidence="2 3">DSM 2279</strain>
    </source>
</reference>
<dbReference type="GO" id="GO:0019239">
    <property type="term" value="F:deaminase activity"/>
    <property type="evidence" value="ECO:0007669"/>
    <property type="project" value="InterPro"/>
</dbReference>
<dbReference type="HOGENOM" id="CLU_012358_1_0_2"/>
<feature type="domain" description="Adenosine deaminase" evidence="1">
    <location>
        <begin position="163"/>
        <end position="290"/>
    </location>
</feature>
<dbReference type="FunCoup" id="H1Z125">
    <property type="interactions" value="1"/>
</dbReference>
<proteinExistence type="predicted"/>
<dbReference type="RefSeq" id="WP_004076140.1">
    <property type="nucleotide sequence ID" value="NZ_CM001436.1"/>
</dbReference>
<dbReference type="PANTHER" id="PTHR43794:SF5">
    <property type="entry name" value="CHLOROHYDROLASE FAMILY PROTEIN"/>
    <property type="match status" value="1"/>
</dbReference>
<protein>
    <submittedName>
        <fullName evidence="2">Amidohydrolase</fullName>
    </submittedName>
</protein>
<keyword evidence="2" id="KW-0378">Hydrolase</keyword>
<dbReference type="EMBL" id="CM001436">
    <property type="protein sequence ID" value="EHQ34501.1"/>
    <property type="molecule type" value="Genomic_DNA"/>
</dbReference>
<dbReference type="AlphaFoldDB" id="H1Z125"/>
<gene>
    <name evidence="2" type="ORF">Metlim_0360</name>
</gene>
<dbReference type="Pfam" id="PF00962">
    <property type="entry name" value="A_deaminase"/>
    <property type="match status" value="1"/>
</dbReference>
<dbReference type="Proteomes" id="UP000005741">
    <property type="component" value="Chromosome"/>
</dbReference>
<dbReference type="OrthoDB" id="42910at2157"/>
<evidence type="ECO:0000259" key="1">
    <source>
        <dbReference type="Pfam" id="PF00962"/>
    </source>
</evidence>
<evidence type="ECO:0000313" key="2">
    <source>
        <dbReference type="EMBL" id="EHQ34501.1"/>
    </source>
</evidence>
<accession>H1Z125</accession>
<dbReference type="InterPro" id="IPR001365">
    <property type="entry name" value="A_deaminase_dom"/>
</dbReference>
<sequence length="342" mass="37329">MEDDYTVSGVVFAGDDFEPLKAEIVVEYGVIASIEEKKHVDNRWILPSFFNAHTHIADTVAMDYPVSGSLSELVAPPDGIKHRILSESDPEYIISAMKATIGYMKSSATAGFLDFREGGTSGVELLNTAIRGENIDGRILGRNGGEDIADGIGVSSIKEGRAAFETVESIKEEGKFVAFHAGEKDSLDVDGAIDMDPDLLVHCTHATDSQLKRCADEGISIAVCPRSNWRLGVASGKNNPPIKKMLDFGCKVLLGTDNVMFVQPDIFSEMSFLSYVYGVDAADIYRMAVDCSFLFGEPYYIREGAPAKFYAVDSARFNTGFSKNPLKTVVTRINSSHLDKDY</sequence>
<dbReference type="STRING" id="937775.Metlim_0360"/>
<name>H1Z125_9EURY</name>
<dbReference type="Gene3D" id="3.20.20.140">
    <property type="entry name" value="Metal-dependent hydrolases"/>
    <property type="match status" value="1"/>
</dbReference>
<keyword evidence="3" id="KW-1185">Reference proteome</keyword>
<dbReference type="PANTHER" id="PTHR43794">
    <property type="entry name" value="AMINOHYDROLASE SSNA-RELATED"/>
    <property type="match status" value="1"/>
</dbReference>
<organism evidence="2 3">
    <name type="scientific">Methanoplanus limicola DSM 2279</name>
    <dbReference type="NCBI Taxonomy" id="937775"/>
    <lineage>
        <taxon>Archaea</taxon>
        <taxon>Methanobacteriati</taxon>
        <taxon>Methanobacteriota</taxon>
        <taxon>Stenosarchaea group</taxon>
        <taxon>Methanomicrobia</taxon>
        <taxon>Methanomicrobiales</taxon>
        <taxon>Methanomicrobiaceae</taxon>
        <taxon>Methanoplanus</taxon>
    </lineage>
</organism>
<dbReference type="InParanoid" id="H1Z125"/>
<dbReference type="InterPro" id="IPR050287">
    <property type="entry name" value="MTA/SAH_deaminase"/>
</dbReference>
<evidence type="ECO:0000313" key="3">
    <source>
        <dbReference type="Proteomes" id="UP000005741"/>
    </source>
</evidence>